<keyword evidence="18" id="KW-0175">Coiled coil</keyword>
<dbReference type="InterPro" id="IPR003661">
    <property type="entry name" value="HisK_dim/P_dom"/>
</dbReference>
<dbReference type="InterPro" id="IPR001789">
    <property type="entry name" value="Sig_transdc_resp-reg_receiver"/>
</dbReference>
<comment type="caution">
    <text evidence="24">The sequence shown here is derived from an EMBL/GenBank/DDBJ whole genome shotgun (WGS) entry which is preliminary data.</text>
</comment>
<dbReference type="Pfam" id="PF13185">
    <property type="entry name" value="GAF_2"/>
    <property type="match status" value="1"/>
</dbReference>
<dbReference type="InterPro" id="IPR035965">
    <property type="entry name" value="PAS-like_dom_sf"/>
</dbReference>
<feature type="domain" description="HPt" evidence="23">
    <location>
        <begin position="992"/>
        <end position="1085"/>
    </location>
</feature>
<feature type="domain" description="Histidine kinase" evidence="19">
    <location>
        <begin position="579"/>
        <end position="801"/>
    </location>
</feature>
<dbReference type="Proteomes" id="UP001204144">
    <property type="component" value="Unassembled WGS sequence"/>
</dbReference>
<keyword evidence="9" id="KW-0418">Kinase</keyword>
<dbReference type="InterPro" id="IPR036097">
    <property type="entry name" value="HisK_dim/P_sf"/>
</dbReference>
<dbReference type="GO" id="GO:0005886">
    <property type="term" value="C:plasma membrane"/>
    <property type="evidence" value="ECO:0007669"/>
    <property type="project" value="UniProtKB-SubCell"/>
</dbReference>
<dbReference type="PANTHER" id="PTHR45339:SF1">
    <property type="entry name" value="HYBRID SIGNAL TRANSDUCTION HISTIDINE KINASE J"/>
    <property type="match status" value="1"/>
</dbReference>
<dbReference type="PROSITE" id="PS50112">
    <property type="entry name" value="PAS"/>
    <property type="match status" value="2"/>
</dbReference>
<feature type="domain" description="PAC" evidence="22">
    <location>
        <begin position="509"/>
        <end position="561"/>
    </location>
</feature>
<evidence type="ECO:0000256" key="1">
    <source>
        <dbReference type="ARBA" id="ARBA00000085"/>
    </source>
</evidence>
<dbReference type="CDD" id="cd00082">
    <property type="entry name" value="HisKA"/>
    <property type="match status" value="1"/>
</dbReference>
<dbReference type="Pfam" id="PF13426">
    <property type="entry name" value="PAS_9"/>
    <property type="match status" value="2"/>
</dbReference>
<evidence type="ECO:0000256" key="5">
    <source>
        <dbReference type="ARBA" id="ARBA00022553"/>
    </source>
</evidence>
<evidence type="ECO:0000313" key="25">
    <source>
        <dbReference type="Proteomes" id="UP001204144"/>
    </source>
</evidence>
<dbReference type="AlphaFoldDB" id="A0AAE3H446"/>
<evidence type="ECO:0000259" key="20">
    <source>
        <dbReference type="PROSITE" id="PS50110"/>
    </source>
</evidence>
<evidence type="ECO:0000256" key="12">
    <source>
        <dbReference type="ARBA" id="ARBA00023012"/>
    </source>
</evidence>
<dbReference type="Gene3D" id="1.20.120.160">
    <property type="entry name" value="HPT domain"/>
    <property type="match status" value="1"/>
</dbReference>
<evidence type="ECO:0000256" key="8">
    <source>
        <dbReference type="ARBA" id="ARBA00022741"/>
    </source>
</evidence>
<evidence type="ECO:0000256" key="11">
    <source>
        <dbReference type="ARBA" id="ARBA00022989"/>
    </source>
</evidence>
<dbReference type="InterPro" id="IPR000700">
    <property type="entry name" value="PAS-assoc_C"/>
</dbReference>
<keyword evidence="10" id="KW-0067">ATP-binding</keyword>
<organism evidence="24 25">
    <name type="scientific">Lacihabitans soyangensis</name>
    <dbReference type="NCBI Taxonomy" id="869394"/>
    <lineage>
        <taxon>Bacteria</taxon>
        <taxon>Pseudomonadati</taxon>
        <taxon>Bacteroidota</taxon>
        <taxon>Cytophagia</taxon>
        <taxon>Cytophagales</taxon>
        <taxon>Leadbetterellaceae</taxon>
        <taxon>Lacihabitans</taxon>
    </lineage>
</organism>
<dbReference type="NCBIfam" id="TIGR00229">
    <property type="entry name" value="sensory_box"/>
    <property type="match status" value="3"/>
</dbReference>
<evidence type="ECO:0000259" key="21">
    <source>
        <dbReference type="PROSITE" id="PS50112"/>
    </source>
</evidence>
<dbReference type="SUPFAM" id="SSF55874">
    <property type="entry name" value="ATPase domain of HSP90 chaperone/DNA topoisomerase II/histidine kinase"/>
    <property type="match status" value="1"/>
</dbReference>
<dbReference type="RefSeq" id="WP_255038482.1">
    <property type="nucleotide sequence ID" value="NZ_RJUF01000176.1"/>
</dbReference>
<dbReference type="FunFam" id="3.30.565.10:FF:000010">
    <property type="entry name" value="Sensor histidine kinase RcsC"/>
    <property type="match status" value="1"/>
</dbReference>
<dbReference type="SMART" id="SM00091">
    <property type="entry name" value="PAS"/>
    <property type="match status" value="3"/>
</dbReference>
<dbReference type="CDD" id="cd16922">
    <property type="entry name" value="HATPase_EvgS-ArcB-TorS-like"/>
    <property type="match status" value="1"/>
</dbReference>
<dbReference type="PROSITE" id="PS50113">
    <property type="entry name" value="PAC"/>
    <property type="match status" value="2"/>
</dbReference>
<dbReference type="InterPro" id="IPR000014">
    <property type="entry name" value="PAS"/>
</dbReference>
<dbReference type="Pfam" id="PF01627">
    <property type="entry name" value="Hpt"/>
    <property type="match status" value="1"/>
</dbReference>
<feature type="domain" description="PAS" evidence="21">
    <location>
        <begin position="438"/>
        <end position="481"/>
    </location>
</feature>
<feature type="domain" description="PAS" evidence="21">
    <location>
        <begin position="16"/>
        <end position="86"/>
    </location>
</feature>
<keyword evidence="13" id="KW-0472">Membrane</keyword>
<evidence type="ECO:0000256" key="2">
    <source>
        <dbReference type="ARBA" id="ARBA00004651"/>
    </source>
</evidence>
<evidence type="ECO:0000256" key="15">
    <source>
        <dbReference type="ARBA" id="ARBA00068150"/>
    </source>
</evidence>
<comment type="subcellular location">
    <subcellularLocation>
        <location evidence="2">Cell membrane</location>
        <topology evidence="2">Multi-pass membrane protein</topology>
    </subcellularLocation>
</comment>
<dbReference type="Gene3D" id="3.30.450.40">
    <property type="match status" value="1"/>
</dbReference>
<evidence type="ECO:0000256" key="14">
    <source>
        <dbReference type="ARBA" id="ARBA00064003"/>
    </source>
</evidence>
<keyword evidence="7" id="KW-0812">Transmembrane</keyword>
<comment type="catalytic activity">
    <reaction evidence="1">
        <text>ATP + protein L-histidine = ADP + protein N-phospho-L-histidine.</text>
        <dbReference type="EC" id="2.7.13.3"/>
    </reaction>
</comment>
<dbReference type="InterPro" id="IPR003594">
    <property type="entry name" value="HATPase_dom"/>
</dbReference>
<keyword evidence="25" id="KW-1185">Reference proteome</keyword>
<dbReference type="Pfam" id="PF00072">
    <property type="entry name" value="Response_reg"/>
    <property type="match status" value="1"/>
</dbReference>
<dbReference type="EMBL" id="RJUF01000176">
    <property type="protein sequence ID" value="MCP9764794.1"/>
    <property type="molecule type" value="Genomic_DNA"/>
</dbReference>
<dbReference type="InterPro" id="IPR005467">
    <property type="entry name" value="His_kinase_dom"/>
</dbReference>
<evidence type="ECO:0000256" key="17">
    <source>
        <dbReference type="PROSITE-ProRule" id="PRU00169"/>
    </source>
</evidence>
<dbReference type="SUPFAM" id="SSF52172">
    <property type="entry name" value="CheY-like"/>
    <property type="match status" value="1"/>
</dbReference>
<dbReference type="InterPro" id="IPR036890">
    <property type="entry name" value="HATPase_C_sf"/>
</dbReference>
<keyword evidence="11" id="KW-1133">Transmembrane helix</keyword>
<dbReference type="InterPro" id="IPR008207">
    <property type="entry name" value="Sig_transdc_His_kin_Hpt_dom"/>
</dbReference>
<feature type="modified residue" description="Phosphohistidine" evidence="16">
    <location>
        <position position="1031"/>
    </location>
</feature>
<feature type="domain" description="Response regulatory" evidence="20">
    <location>
        <begin position="829"/>
        <end position="946"/>
    </location>
</feature>
<dbReference type="EC" id="2.7.13.3" evidence="3"/>
<evidence type="ECO:0000259" key="19">
    <source>
        <dbReference type="PROSITE" id="PS50109"/>
    </source>
</evidence>
<reference evidence="24 25" key="1">
    <citation type="submission" date="2018-11" db="EMBL/GenBank/DDBJ databases">
        <title>Novel bacteria species description.</title>
        <authorList>
            <person name="Han J.-H."/>
        </authorList>
    </citation>
    <scope>NUCLEOTIDE SEQUENCE [LARGE SCALE GENOMIC DNA]</scope>
    <source>
        <strain evidence="24 25">KCTC23259</strain>
    </source>
</reference>
<evidence type="ECO:0000256" key="4">
    <source>
        <dbReference type="ARBA" id="ARBA00022475"/>
    </source>
</evidence>
<evidence type="ECO:0000256" key="18">
    <source>
        <dbReference type="SAM" id="Coils"/>
    </source>
</evidence>
<evidence type="ECO:0000256" key="7">
    <source>
        <dbReference type="ARBA" id="ARBA00022692"/>
    </source>
</evidence>
<evidence type="ECO:0000313" key="24">
    <source>
        <dbReference type="EMBL" id="MCP9764794.1"/>
    </source>
</evidence>
<gene>
    <name evidence="24" type="ORF">EGI31_17785</name>
</gene>
<evidence type="ECO:0000256" key="9">
    <source>
        <dbReference type="ARBA" id="ARBA00022777"/>
    </source>
</evidence>
<dbReference type="InterPro" id="IPR029016">
    <property type="entry name" value="GAF-like_dom_sf"/>
</dbReference>
<dbReference type="SMART" id="SM00387">
    <property type="entry name" value="HATPase_c"/>
    <property type="match status" value="1"/>
</dbReference>
<dbReference type="InterPro" id="IPR004358">
    <property type="entry name" value="Sig_transdc_His_kin-like_C"/>
</dbReference>
<evidence type="ECO:0000259" key="22">
    <source>
        <dbReference type="PROSITE" id="PS50113"/>
    </source>
</evidence>
<dbReference type="SUPFAM" id="SSF55785">
    <property type="entry name" value="PYP-like sensor domain (PAS domain)"/>
    <property type="match status" value="3"/>
</dbReference>
<proteinExistence type="predicted"/>
<dbReference type="CDD" id="cd17546">
    <property type="entry name" value="REC_hyHK_CKI1_RcsC-like"/>
    <property type="match status" value="1"/>
</dbReference>
<evidence type="ECO:0000256" key="6">
    <source>
        <dbReference type="ARBA" id="ARBA00022679"/>
    </source>
</evidence>
<keyword evidence="8" id="KW-0547">Nucleotide-binding</keyword>
<keyword evidence="6" id="KW-0808">Transferase</keyword>
<dbReference type="SUPFAM" id="SSF47226">
    <property type="entry name" value="Histidine-containing phosphotransfer domain, HPT domain"/>
    <property type="match status" value="1"/>
</dbReference>
<keyword evidence="5 17" id="KW-0597">Phosphoprotein</keyword>
<dbReference type="PANTHER" id="PTHR45339">
    <property type="entry name" value="HYBRID SIGNAL TRANSDUCTION HISTIDINE KINASE J"/>
    <property type="match status" value="1"/>
</dbReference>
<accession>A0AAE3H446</accession>
<dbReference type="GO" id="GO:0005524">
    <property type="term" value="F:ATP binding"/>
    <property type="evidence" value="ECO:0007669"/>
    <property type="project" value="UniProtKB-KW"/>
</dbReference>
<dbReference type="CDD" id="cd00130">
    <property type="entry name" value="PAS"/>
    <property type="match status" value="2"/>
</dbReference>
<dbReference type="SUPFAM" id="SSF55781">
    <property type="entry name" value="GAF domain-like"/>
    <property type="match status" value="1"/>
</dbReference>
<dbReference type="PROSITE" id="PS50894">
    <property type="entry name" value="HPT"/>
    <property type="match status" value="1"/>
</dbReference>
<evidence type="ECO:0000256" key="3">
    <source>
        <dbReference type="ARBA" id="ARBA00012438"/>
    </source>
</evidence>
<protein>
    <recommendedName>
        <fullName evidence="15">Sensory/regulatory protein RpfC</fullName>
        <ecNumber evidence="3">2.7.13.3</ecNumber>
    </recommendedName>
</protein>
<dbReference type="PROSITE" id="PS50109">
    <property type="entry name" value="HIS_KIN"/>
    <property type="match status" value="1"/>
</dbReference>
<dbReference type="InterPro" id="IPR011006">
    <property type="entry name" value="CheY-like_superfamily"/>
</dbReference>
<sequence>MATQNLNKAESQTNDNFDLLQDFVDNTSDIILMLSLVGEFMFVNNAFLELLDYSRAEIKEISIDDILHPQFKESIKSDFEKIKNGEPISDFLLVIRNKQKKRIYLSGDINCRYVKGEAVSFRCILKDITQRRRAEAAQNLYYAIAQSNLNTKSLEGFLMQVHQNLQKNIYANNFFVAVYEPENNSIYFPYHVDEYYETGQNYLKRKLGNGLIEYSILQNKPLIFNKEELSLLIEKEKLFIYESNLPAVQILVPLKINEKTIGVIGIKSYSDENKFSSRDLELLEFVSGQIAIAMERKKSEEELLLQTARLNAIFDSSTHYIWTVTQKRQLSSFNKNYHNLIYEQLGVSPTIGSSIEKLGWKLISSEDKPILREKYNLAFQGLPQYFEMHWGEKDGGNNWFEFYLNPILSEDDGQIEEVSGIARNVTEKKNALINLQKSENKFRNTIESFIDIYYRTDLAGNVIMISPSVLAHTGYTVEEVIHQKVDKFFENAQNSSQDIKALLKTGSITNFEVIVKRKDQTLRQFMLNIRMIKDSKGIPIEVEGVARDITELMKSAEELKKAKNEAEHSLKIKEQFLANMSHEIRTPMNGIIGMIDVLNETPLEKIQKDYVQTIKKSSETLLTILNDILDLSKIEAGKMELAYKPFEIKETLKNLVALFNQKAREKNNELIFEITHDTPSCIEGDQIRLLQILSNLTSNAIKFTQNGQIKVRVSSSDHEDGIEKMIKFEIIDTGIGISEENQKKLFSSFQQLDISTKKSFGGTGLGLVISKELCRQMGGEIGLISQQGQGSNFWFSIKAKPAIQADVNASEFSENEISFNNFFKDYSPKILLVDDNAVNRKVASEILKKANCTVESADSGQKAIDIFTENQDFDVILMDIQMPEMDGIETTQKLKEKFGDKLPKVVAMTAYSMQHDRENFISKGMDDYISKPIRANLLIKKVAEYINGKITIKIDDSEKNSPEIKENASFEISPEIPEFDPEVIESLREMVGQEMLLSVFEDFEKEAEEQIANAIAAFHKNDVVTIQKELHTLKGNSGTIGLMRIHEITKDIEVPAKVGNLDGFQERAAILTKEFEQFKAKYANI</sequence>
<dbReference type="Gene3D" id="3.30.450.20">
    <property type="entry name" value="PAS domain"/>
    <property type="match status" value="3"/>
</dbReference>
<dbReference type="InterPro" id="IPR001610">
    <property type="entry name" value="PAC"/>
</dbReference>
<keyword evidence="4" id="KW-1003">Cell membrane</keyword>
<keyword evidence="12" id="KW-0902">Two-component regulatory system</keyword>
<evidence type="ECO:0000256" key="16">
    <source>
        <dbReference type="PROSITE-ProRule" id="PRU00110"/>
    </source>
</evidence>
<evidence type="ECO:0000256" key="10">
    <source>
        <dbReference type="ARBA" id="ARBA00022840"/>
    </source>
</evidence>
<dbReference type="Gene3D" id="1.10.287.130">
    <property type="match status" value="1"/>
</dbReference>
<name>A0AAE3H446_9BACT</name>
<dbReference type="SMART" id="SM00086">
    <property type="entry name" value="PAC"/>
    <property type="match status" value="3"/>
</dbReference>
<feature type="coiled-coil region" evidence="18">
    <location>
        <begin position="542"/>
        <end position="569"/>
    </location>
</feature>
<feature type="modified residue" description="4-aspartylphosphate" evidence="17">
    <location>
        <position position="879"/>
    </location>
</feature>
<dbReference type="Gene3D" id="3.40.50.2300">
    <property type="match status" value="1"/>
</dbReference>
<evidence type="ECO:0000256" key="13">
    <source>
        <dbReference type="ARBA" id="ARBA00023136"/>
    </source>
</evidence>
<dbReference type="PRINTS" id="PR00344">
    <property type="entry name" value="BCTRLSENSOR"/>
</dbReference>
<dbReference type="GO" id="GO:0000155">
    <property type="term" value="F:phosphorelay sensor kinase activity"/>
    <property type="evidence" value="ECO:0007669"/>
    <property type="project" value="InterPro"/>
</dbReference>
<dbReference type="PROSITE" id="PS50110">
    <property type="entry name" value="RESPONSE_REGULATORY"/>
    <property type="match status" value="1"/>
</dbReference>
<dbReference type="FunFam" id="1.10.287.130:FF:000002">
    <property type="entry name" value="Two-component osmosensing histidine kinase"/>
    <property type="match status" value="1"/>
</dbReference>
<dbReference type="Gene3D" id="3.30.565.10">
    <property type="entry name" value="Histidine kinase-like ATPase, C-terminal domain"/>
    <property type="match status" value="1"/>
</dbReference>
<feature type="domain" description="PAC" evidence="22">
    <location>
        <begin position="384"/>
        <end position="437"/>
    </location>
</feature>
<evidence type="ECO:0000259" key="23">
    <source>
        <dbReference type="PROSITE" id="PS50894"/>
    </source>
</evidence>
<dbReference type="SUPFAM" id="SSF47384">
    <property type="entry name" value="Homodimeric domain of signal transducing histidine kinase"/>
    <property type="match status" value="1"/>
</dbReference>
<dbReference type="SMART" id="SM00448">
    <property type="entry name" value="REC"/>
    <property type="match status" value="1"/>
</dbReference>
<dbReference type="SMART" id="SM00388">
    <property type="entry name" value="HisKA"/>
    <property type="match status" value="1"/>
</dbReference>
<dbReference type="InterPro" id="IPR003018">
    <property type="entry name" value="GAF"/>
</dbReference>
<dbReference type="Pfam" id="PF00512">
    <property type="entry name" value="HisKA"/>
    <property type="match status" value="1"/>
</dbReference>
<dbReference type="Pfam" id="PF02518">
    <property type="entry name" value="HATPase_c"/>
    <property type="match status" value="1"/>
</dbReference>
<dbReference type="InterPro" id="IPR036641">
    <property type="entry name" value="HPT_dom_sf"/>
</dbReference>
<comment type="subunit">
    <text evidence="14">At low DSF concentrations, interacts with RpfF.</text>
</comment>